<proteinExistence type="predicted"/>
<feature type="non-terminal residue" evidence="1">
    <location>
        <position position="1"/>
    </location>
</feature>
<dbReference type="EMBL" id="LAZR01011856">
    <property type="protein sequence ID" value="KKM57084.1"/>
    <property type="molecule type" value="Genomic_DNA"/>
</dbReference>
<accession>A0A0F9IQE4</accession>
<comment type="caution">
    <text evidence="1">The sequence shown here is derived from an EMBL/GenBank/DDBJ whole genome shotgun (WGS) entry which is preliminary data.</text>
</comment>
<gene>
    <name evidence="1" type="ORF">LCGC14_1551010</name>
</gene>
<sequence length="68" mass="7736">EELEDDLDKVADRIAGYLGIPHVTLQHDPCQPVGIYPTMAQSGGWRPVFDDGDHLFWNQCREQAEKLL</sequence>
<name>A0A0F9IQE4_9ZZZZ</name>
<dbReference type="AlphaFoldDB" id="A0A0F9IQE4"/>
<evidence type="ECO:0000313" key="1">
    <source>
        <dbReference type="EMBL" id="KKM57084.1"/>
    </source>
</evidence>
<reference evidence="1" key="1">
    <citation type="journal article" date="2015" name="Nature">
        <title>Complex archaea that bridge the gap between prokaryotes and eukaryotes.</title>
        <authorList>
            <person name="Spang A."/>
            <person name="Saw J.H."/>
            <person name="Jorgensen S.L."/>
            <person name="Zaremba-Niedzwiedzka K."/>
            <person name="Martijn J."/>
            <person name="Lind A.E."/>
            <person name="van Eijk R."/>
            <person name="Schleper C."/>
            <person name="Guy L."/>
            <person name="Ettema T.J."/>
        </authorList>
    </citation>
    <scope>NUCLEOTIDE SEQUENCE</scope>
</reference>
<protein>
    <submittedName>
        <fullName evidence="1">Uncharacterized protein</fullName>
    </submittedName>
</protein>
<organism evidence="1">
    <name type="scientific">marine sediment metagenome</name>
    <dbReference type="NCBI Taxonomy" id="412755"/>
    <lineage>
        <taxon>unclassified sequences</taxon>
        <taxon>metagenomes</taxon>
        <taxon>ecological metagenomes</taxon>
    </lineage>
</organism>